<dbReference type="InterPro" id="IPR004518">
    <property type="entry name" value="MazG-like_dom"/>
</dbReference>
<name>A0AAF1JUN0_9PROT</name>
<evidence type="ECO:0000259" key="5">
    <source>
        <dbReference type="Pfam" id="PF03819"/>
    </source>
</evidence>
<dbReference type="InterPro" id="IPR011551">
    <property type="entry name" value="NTP_PyrPHydrolase_MazG"/>
</dbReference>
<dbReference type="CDD" id="cd11528">
    <property type="entry name" value="NTP-PPase_MazG_Nterm"/>
    <property type="match status" value="1"/>
</dbReference>
<keyword evidence="6" id="KW-0378">Hydrolase</keyword>
<feature type="domain" description="NTP pyrophosphohydrolase MazG-like" evidence="5">
    <location>
        <begin position="172"/>
        <end position="231"/>
    </location>
</feature>
<dbReference type="GO" id="GO:0046052">
    <property type="term" value="P:UTP catabolic process"/>
    <property type="evidence" value="ECO:0007669"/>
    <property type="project" value="TreeGrafter"/>
</dbReference>
<dbReference type="Pfam" id="PF03819">
    <property type="entry name" value="MazG"/>
    <property type="match status" value="2"/>
</dbReference>
<dbReference type="GO" id="GO:0047693">
    <property type="term" value="F:ATP diphosphatase activity"/>
    <property type="evidence" value="ECO:0007669"/>
    <property type="project" value="UniProtKB-EC"/>
</dbReference>
<gene>
    <name evidence="6" type="primary">mazG</name>
    <name evidence="6" type="ORF">GXW79_01760</name>
</gene>
<dbReference type="PANTHER" id="PTHR30522:SF0">
    <property type="entry name" value="NUCLEOSIDE TRIPHOSPHATE PYROPHOSPHOHYDROLASE"/>
    <property type="match status" value="1"/>
</dbReference>
<dbReference type="SUPFAM" id="SSF101386">
    <property type="entry name" value="all-alpha NTP pyrophosphatases"/>
    <property type="match status" value="2"/>
</dbReference>
<dbReference type="CDD" id="cd11529">
    <property type="entry name" value="NTP-PPase_MazG_Cterm"/>
    <property type="match status" value="1"/>
</dbReference>
<dbReference type="NCBIfam" id="NF007113">
    <property type="entry name" value="PRK09562.1"/>
    <property type="match status" value="1"/>
</dbReference>
<proteinExistence type="inferred from homology"/>
<dbReference type="RefSeq" id="WP_211872481.1">
    <property type="nucleotide sequence ID" value="NZ_JAAEDH010000001.1"/>
</dbReference>
<dbReference type="AlphaFoldDB" id="A0AAF1JUN0"/>
<dbReference type="NCBIfam" id="TIGR00444">
    <property type="entry name" value="mazG"/>
    <property type="match status" value="1"/>
</dbReference>
<reference evidence="6" key="2">
    <citation type="journal article" date="2021" name="Syst. Appl. Microbiol.">
        <title>Roseomonas hellenica sp. nov., isolated from roots of wild-growing Alkanna tinctoria.</title>
        <authorList>
            <person name="Rat A."/>
            <person name="Naranjo H.D."/>
            <person name="Lebbe L."/>
            <person name="Cnockaert M."/>
            <person name="Krigas N."/>
            <person name="Grigoriadou K."/>
            <person name="Maloupa E."/>
            <person name="Willems A."/>
        </authorList>
    </citation>
    <scope>NUCLEOTIDE SEQUENCE</scope>
    <source>
        <strain evidence="6">LMG 28251</strain>
    </source>
</reference>
<dbReference type="InterPro" id="IPR048011">
    <property type="entry name" value="NTP-PPase_MazG-like_C"/>
</dbReference>
<dbReference type="EC" id="3.6.1.8" evidence="3"/>
<evidence type="ECO:0000256" key="2">
    <source>
        <dbReference type="ARBA" id="ARBA00061115"/>
    </source>
</evidence>
<dbReference type="GO" id="GO:0006950">
    <property type="term" value="P:response to stress"/>
    <property type="evidence" value="ECO:0007669"/>
    <property type="project" value="UniProtKB-ARBA"/>
</dbReference>
<evidence type="ECO:0000313" key="7">
    <source>
        <dbReference type="Proteomes" id="UP001196068"/>
    </source>
</evidence>
<keyword evidence="7" id="KW-1185">Reference proteome</keyword>
<dbReference type="GO" id="GO:0006203">
    <property type="term" value="P:dGTP catabolic process"/>
    <property type="evidence" value="ECO:0007669"/>
    <property type="project" value="TreeGrafter"/>
</dbReference>
<feature type="domain" description="NTP pyrophosphohydrolase MazG-like" evidence="5">
    <location>
        <begin position="34"/>
        <end position="107"/>
    </location>
</feature>
<dbReference type="GO" id="GO:0046061">
    <property type="term" value="P:dATP catabolic process"/>
    <property type="evidence" value="ECO:0007669"/>
    <property type="project" value="TreeGrafter"/>
</dbReference>
<dbReference type="FunFam" id="1.10.287.1080:FF:000001">
    <property type="entry name" value="Nucleoside triphosphate pyrophosphohydrolase"/>
    <property type="match status" value="1"/>
</dbReference>
<comment type="catalytic activity">
    <reaction evidence="1">
        <text>ATP + H2O = AMP + diphosphate + H(+)</text>
        <dbReference type="Rhea" id="RHEA:14245"/>
        <dbReference type="ChEBI" id="CHEBI:15377"/>
        <dbReference type="ChEBI" id="CHEBI:15378"/>
        <dbReference type="ChEBI" id="CHEBI:30616"/>
        <dbReference type="ChEBI" id="CHEBI:33019"/>
        <dbReference type="ChEBI" id="CHEBI:456215"/>
        <dbReference type="EC" id="3.6.1.8"/>
    </reaction>
</comment>
<dbReference type="Proteomes" id="UP001196068">
    <property type="component" value="Unassembled WGS sequence"/>
</dbReference>
<dbReference type="GO" id="GO:0046047">
    <property type="term" value="P:TTP catabolic process"/>
    <property type="evidence" value="ECO:0007669"/>
    <property type="project" value="TreeGrafter"/>
</dbReference>
<comment type="similarity">
    <text evidence="2">Belongs to the nucleoside triphosphate pyrophosphohydrolase family.</text>
</comment>
<evidence type="ECO:0000256" key="4">
    <source>
        <dbReference type="ARBA" id="ARBA00074799"/>
    </source>
</evidence>
<dbReference type="InterPro" id="IPR048015">
    <property type="entry name" value="NTP-PPase_MazG-like_N"/>
</dbReference>
<organism evidence="6 7">
    <name type="scientific">Plastoroseomonas arctica</name>
    <dbReference type="NCBI Taxonomy" id="1509237"/>
    <lineage>
        <taxon>Bacteria</taxon>
        <taxon>Pseudomonadati</taxon>
        <taxon>Pseudomonadota</taxon>
        <taxon>Alphaproteobacteria</taxon>
        <taxon>Acetobacterales</taxon>
        <taxon>Acetobacteraceae</taxon>
        <taxon>Plastoroseomonas</taxon>
    </lineage>
</organism>
<protein>
    <recommendedName>
        <fullName evidence="4">Nucleoside triphosphate pyrophosphohydrolase</fullName>
        <ecNumber evidence="3">3.6.1.8</ecNumber>
    </recommendedName>
</protein>
<dbReference type="GO" id="GO:0046076">
    <property type="term" value="P:dTTP catabolic process"/>
    <property type="evidence" value="ECO:0007669"/>
    <property type="project" value="TreeGrafter"/>
</dbReference>
<reference evidence="6" key="1">
    <citation type="submission" date="2020-01" db="EMBL/GenBank/DDBJ databases">
        <authorList>
            <person name="Rat A."/>
        </authorList>
    </citation>
    <scope>NUCLEOTIDE SEQUENCE</scope>
    <source>
        <strain evidence="6">LMG 28251</strain>
    </source>
</reference>
<evidence type="ECO:0000256" key="1">
    <source>
        <dbReference type="ARBA" id="ARBA00052141"/>
    </source>
</evidence>
<dbReference type="EMBL" id="JAAEDH010000001">
    <property type="protein sequence ID" value="MBR0653796.1"/>
    <property type="molecule type" value="Genomic_DNA"/>
</dbReference>
<evidence type="ECO:0000313" key="6">
    <source>
        <dbReference type="EMBL" id="MBR0653796.1"/>
    </source>
</evidence>
<sequence>MPSALSPADALNRLLATMARLRDPVGGCPWDLVQDFATIAPYTIEEAYEVEDAIHRGDRGALLDELGDLLFQTVYHAQMAEEEGAFAFADVAETIHRKMVLRHPHVFADSEARTAAEQTQAWEAQKAGERAARAETGTLAGIPLALPALTRAQKLTRRAGRVRFDWPDAAAVLDKLEEEAAELRAELPTADPARLADEVGDLLFVLANLARKLDLDAEACLRGANRKFERRFGVIEATLAQDGRTPADVSLEQMEELWKQAKRQERGET</sequence>
<dbReference type="FunFam" id="1.10.287.1080:FF:000003">
    <property type="entry name" value="Nucleoside triphosphate pyrophosphohydrolase"/>
    <property type="match status" value="1"/>
</dbReference>
<evidence type="ECO:0000256" key="3">
    <source>
        <dbReference type="ARBA" id="ARBA00066372"/>
    </source>
</evidence>
<dbReference type="PANTHER" id="PTHR30522">
    <property type="entry name" value="NUCLEOSIDE TRIPHOSPHATE PYROPHOSPHOHYDROLASE"/>
    <property type="match status" value="1"/>
</dbReference>
<accession>A0AAF1JUN0</accession>
<comment type="caution">
    <text evidence="6">The sequence shown here is derived from an EMBL/GenBank/DDBJ whole genome shotgun (WGS) entry which is preliminary data.</text>
</comment>
<dbReference type="GO" id="GO:0046081">
    <property type="term" value="P:dUTP catabolic process"/>
    <property type="evidence" value="ECO:0007669"/>
    <property type="project" value="TreeGrafter"/>
</dbReference>
<dbReference type="Gene3D" id="1.10.287.1080">
    <property type="entry name" value="MazG-like"/>
    <property type="match status" value="2"/>
</dbReference>